<dbReference type="EMBL" id="ODYU01005942">
    <property type="protein sequence ID" value="SOQ47358.1"/>
    <property type="molecule type" value="Genomic_DNA"/>
</dbReference>
<proteinExistence type="predicted"/>
<organism evidence="1">
    <name type="scientific">Spodoptera frugiperda</name>
    <name type="common">Fall armyworm</name>
    <dbReference type="NCBI Taxonomy" id="7108"/>
    <lineage>
        <taxon>Eukaryota</taxon>
        <taxon>Metazoa</taxon>
        <taxon>Ecdysozoa</taxon>
        <taxon>Arthropoda</taxon>
        <taxon>Hexapoda</taxon>
        <taxon>Insecta</taxon>
        <taxon>Pterygota</taxon>
        <taxon>Neoptera</taxon>
        <taxon>Endopterygota</taxon>
        <taxon>Lepidoptera</taxon>
        <taxon>Glossata</taxon>
        <taxon>Ditrysia</taxon>
        <taxon>Noctuoidea</taxon>
        <taxon>Noctuidae</taxon>
        <taxon>Amphipyrinae</taxon>
        <taxon>Spodoptera</taxon>
    </lineage>
</organism>
<sequence length="27" mass="3331">MSLQTYQLFTYTLHPDLKQQFVYHTNL</sequence>
<dbReference type="AlphaFoldDB" id="A0A2H1W2T2"/>
<gene>
    <name evidence="1" type="ORF">SFRICE_007263</name>
</gene>
<evidence type="ECO:0000313" key="1">
    <source>
        <dbReference type="EMBL" id="SOQ47358.1"/>
    </source>
</evidence>
<name>A0A2H1W2T2_SPOFR</name>
<accession>A0A2H1W2T2</accession>
<reference evidence="1" key="1">
    <citation type="submission" date="2016-07" db="EMBL/GenBank/DDBJ databases">
        <authorList>
            <person name="Bretaudeau A."/>
        </authorList>
    </citation>
    <scope>NUCLEOTIDE SEQUENCE</scope>
    <source>
        <strain evidence="1">Rice</strain>
        <tissue evidence="1">Whole body</tissue>
    </source>
</reference>
<protein>
    <submittedName>
        <fullName evidence="1">SFRICE_007263</fullName>
    </submittedName>
</protein>